<evidence type="ECO:0000313" key="2">
    <source>
        <dbReference type="Proteomes" id="UP000298030"/>
    </source>
</evidence>
<keyword evidence="2" id="KW-1185">Reference proteome</keyword>
<gene>
    <name evidence="1" type="ORF">FA13DRAFT_1315803</name>
</gene>
<protein>
    <submittedName>
        <fullName evidence="1">Uncharacterized protein</fullName>
    </submittedName>
</protein>
<accession>A0A4Y7R5H7</accession>
<dbReference type="AlphaFoldDB" id="A0A4Y7R5H7"/>
<reference evidence="1 2" key="1">
    <citation type="journal article" date="2019" name="Nat. Ecol. Evol.">
        <title>Megaphylogeny resolves global patterns of mushroom evolution.</title>
        <authorList>
            <person name="Varga T."/>
            <person name="Krizsan K."/>
            <person name="Foldi C."/>
            <person name="Dima B."/>
            <person name="Sanchez-Garcia M."/>
            <person name="Sanchez-Ramirez S."/>
            <person name="Szollosi G.J."/>
            <person name="Szarkandi J.G."/>
            <person name="Papp V."/>
            <person name="Albert L."/>
            <person name="Andreopoulos W."/>
            <person name="Angelini C."/>
            <person name="Antonin V."/>
            <person name="Barry K.W."/>
            <person name="Bougher N.L."/>
            <person name="Buchanan P."/>
            <person name="Buyck B."/>
            <person name="Bense V."/>
            <person name="Catcheside P."/>
            <person name="Chovatia M."/>
            <person name="Cooper J."/>
            <person name="Damon W."/>
            <person name="Desjardin D."/>
            <person name="Finy P."/>
            <person name="Geml J."/>
            <person name="Haridas S."/>
            <person name="Hughes K."/>
            <person name="Justo A."/>
            <person name="Karasinski D."/>
            <person name="Kautmanova I."/>
            <person name="Kiss B."/>
            <person name="Kocsube S."/>
            <person name="Kotiranta H."/>
            <person name="LaButti K.M."/>
            <person name="Lechner B.E."/>
            <person name="Liimatainen K."/>
            <person name="Lipzen A."/>
            <person name="Lukacs Z."/>
            <person name="Mihaltcheva S."/>
            <person name="Morgado L.N."/>
            <person name="Niskanen T."/>
            <person name="Noordeloos M.E."/>
            <person name="Ohm R.A."/>
            <person name="Ortiz-Santana B."/>
            <person name="Ovrebo C."/>
            <person name="Racz N."/>
            <person name="Riley R."/>
            <person name="Savchenko A."/>
            <person name="Shiryaev A."/>
            <person name="Soop K."/>
            <person name="Spirin V."/>
            <person name="Szebenyi C."/>
            <person name="Tomsovsky M."/>
            <person name="Tulloss R.E."/>
            <person name="Uehling J."/>
            <person name="Grigoriev I.V."/>
            <person name="Vagvolgyi C."/>
            <person name="Papp T."/>
            <person name="Martin F.M."/>
            <person name="Miettinen O."/>
            <person name="Hibbett D.S."/>
            <person name="Nagy L.G."/>
        </authorList>
    </citation>
    <scope>NUCLEOTIDE SEQUENCE [LARGE SCALE GENOMIC DNA]</scope>
    <source>
        <strain evidence="1 2">FP101781</strain>
    </source>
</reference>
<organism evidence="1 2">
    <name type="scientific">Coprinellus micaceus</name>
    <name type="common">Glistening ink-cap mushroom</name>
    <name type="synonym">Coprinus micaceus</name>
    <dbReference type="NCBI Taxonomy" id="71717"/>
    <lineage>
        <taxon>Eukaryota</taxon>
        <taxon>Fungi</taxon>
        <taxon>Dikarya</taxon>
        <taxon>Basidiomycota</taxon>
        <taxon>Agaricomycotina</taxon>
        <taxon>Agaricomycetes</taxon>
        <taxon>Agaricomycetidae</taxon>
        <taxon>Agaricales</taxon>
        <taxon>Agaricineae</taxon>
        <taxon>Psathyrellaceae</taxon>
        <taxon>Coprinellus</taxon>
    </lineage>
</organism>
<evidence type="ECO:0000313" key="1">
    <source>
        <dbReference type="EMBL" id="TEB04003.1"/>
    </source>
</evidence>
<comment type="caution">
    <text evidence="1">The sequence shown here is derived from an EMBL/GenBank/DDBJ whole genome shotgun (WGS) entry which is preliminary data.</text>
</comment>
<name>A0A4Y7R5H7_COPMI</name>
<dbReference type="Proteomes" id="UP000298030">
    <property type="component" value="Unassembled WGS sequence"/>
</dbReference>
<proteinExistence type="predicted"/>
<sequence>MEVSWLLDGFAGEEFTPFCTGWIGMCEHAKQQKIRGRTGSVALAEYQPHHSQQAMFDKYSARIDDFKPPVSNRIARMRGDQFPHSTLITRVTGIELTDHYHPLLPSPTLASANVLATILPGYKYGRRWNTTSLKYLSRVSDASGDSTHKRHLAAGVALALTPIAWRLLHRKRTPLNSLPNVPGPNDGFLYCRSVNPMHANTPYTYYG</sequence>
<dbReference type="EMBL" id="QPFP01000667">
    <property type="protein sequence ID" value="TEB04003.1"/>
    <property type="molecule type" value="Genomic_DNA"/>
</dbReference>